<proteinExistence type="predicted"/>
<organism evidence="1 2">
    <name type="scientific">Prorocentrum cordatum</name>
    <dbReference type="NCBI Taxonomy" id="2364126"/>
    <lineage>
        <taxon>Eukaryota</taxon>
        <taxon>Sar</taxon>
        <taxon>Alveolata</taxon>
        <taxon>Dinophyceae</taxon>
        <taxon>Prorocentrales</taxon>
        <taxon>Prorocentraceae</taxon>
        <taxon>Prorocentrum</taxon>
    </lineage>
</organism>
<keyword evidence="2" id="KW-1185">Reference proteome</keyword>
<sequence>VPAIRIRCHLVAPRGFRGVVLALDSTCAAAAEEKPSLQPGDGDRLLSLRKRGVFLGALAGGGRSSVDALLERAGLPADTFLPVVEICGGSAAAGVELGPEPVLRCCEAPGSAARESSRSASSSLRWGVCHG</sequence>
<gene>
    <name evidence="1" type="ORF">PCOR1329_LOCUS74862</name>
</gene>
<name>A0ABN9XA25_9DINO</name>
<accession>A0ABN9XA25</accession>
<comment type="caution">
    <text evidence="1">The sequence shown here is derived from an EMBL/GenBank/DDBJ whole genome shotgun (WGS) entry which is preliminary data.</text>
</comment>
<dbReference type="Proteomes" id="UP001189429">
    <property type="component" value="Unassembled WGS sequence"/>
</dbReference>
<dbReference type="EMBL" id="CAUYUJ010020178">
    <property type="protein sequence ID" value="CAK0896375.1"/>
    <property type="molecule type" value="Genomic_DNA"/>
</dbReference>
<reference evidence="1" key="1">
    <citation type="submission" date="2023-10" db="EMBL/GenBank/DDBJ databases">
        <authorList>
            <person name="Chen Y."/>
            <person name="Shah S."/>
            <person name="Dougan E. K."/>
            <person name="Thang M."/>
            <person name="Chan C."/>
        </authorList>
    </citation>
    <scope>NUCLEOTIDE SEQUENCE [LARGE SCALE GENOMIC DNA]</scope>
</reference>
<evidence type="ECO:0000313" key="1">
    <source>
        <dbReference type="EMBL" id="CAK0896375.1"/>
    </source>
</evidence>
<protein>
    <submittedName>
        <fullName evidence="1">Uncharacterized protein</fullName>
    </submittedName>
</protein>
<evidence type="ECO:0000313" key="2">
    <source>
        <dbReference type="Proteomes" id="UP001189429"/>
    </source>
</evidence>
<feature type="non-terminal residue" evidence="1">
    <location>
        <position position="131"/>
    </location>
</feature>
<feature type="non-terminal residue" evidence="1">
    <location>
        <position position="1"/>
    </location>
</feature>